<dbReference type="Proteomes" id="UP000037460">
    <property type="component" value="Unassembled WGS sequence"/>
</dbReference>
<comment type="caution">
    <text evidence="5">The sequence shown here is derived from an EMBL/GenBank/DDBJ whole genome shotgun (WGS) entry which is preliminary data.</text>
</comment>
<dbReference type="GO" id="GO:0031267">
    <property type="term" value="F:small GTPase binding"/>
    <property type="evidence" value="ECO:0007669"/>
    <property type="project" value="TreeGrafter"/>
</dbReference>
<dbReference type="Pfam" id="PF13516">
    <property type="entry name" value="LRR_6"/>
    <property type="match status" value="2"/>
</dbReference>
<dbReference type="GO" id="GO:0006913">
    <property type="term" value="P:nucleocytoplasmic transport"/>
    <property type="evidence" value="ECO:0007669"/>
    <property type="project" value="TreeGrafter"/>
</dbReference>
<keyword evidence="6" id="KW-1185">Reference proteome</keyword>
<dbReference type="GO" id="GO:0005634">
    <property type="term" value="C:nucleus"/>
    <property type="evidence" value="ECO:0007669"/>
    <property type="project" value="TreeGrafter"/>
</dbReference>
<feature type="compositionally biased region" description="Low complexity" evidence="4">
    <location>
        <begin position="268"/>
        <end position="284"/>
    </location>
</feature>
<feature type="compositionally biased region" description="Low complexity" evidence="4">
    <location>
        <begin position="151"/>
        <end position="160"/>
    </location>
</feature>
<dbReference type="PANTHER" id="PTHR24113:SF12">
    <property type="entry name" value="RAN GTPASE-ACTIVATING PROTEIN 1"/>
    <property type="match status" value="1"/>
</dbReference>
<feature type="region of interest" description="Disordered" evidence="4">
    <location>
        <begin position="261"/>
        <end position="286"/>
    </location>
</feature>
<dbReference type="InterPro" id="IPR001611">
    <property type="entry name" value="Leu-rich_rpt"/>
</dbReference>
<evidence type="ECO:0000256" key="4">
    <source>
        <dbReference type="SAM" id="MobiDB-lite"/>
    </source>
</evidence>
<dbReference type="Gene3D" id="3.80.10.10">
    <property type="entry name" value="Ribonuclease Inhibitor"/>
    <property type="match status" value="1"/>
</dbReference>
<dbReference type="InterPro" id="IPR027038">
    <property type="entry name" value="RanGap"/>
</dbReference>
<dbReference type="GO" id="GO:0005829">
    <property type="term" value="C:cytosol"/>
    <property type="evidence" value="ECO:0007669"/>
    <property type="project" value="TreeGrafter"/>
</dbReference>
<evidence type="ECO:0000256" key="2">
    <source>
        <dbReference type="ARBA" id="ARBA00022614"/>
    </source>
</evidence>
<reference evidence="6" key="1">
    <citation type="journal article" date="2015" name="PLoS Genet.">
        <title>Genome Sequence and Transcriptome Analyses of Chrysochromulina tobin: Metabolic Tools for Enhanced Algal Fitness in the Prominent Order Prymnesiales (Haptophyceae).</title>
        <authorList>
            <person name="Hovde B.T."/>
            <person name="Deodato C.R."/>
            <person name="Hunsperger H.M."/>
            <person name="Ryken S.A."/>
            <person name="Yost W."/>
            <person name="Jha R.K."/>
            <person name="Patterson J."/>
            <person name="Monnat R.J. Jr."/>
            <person name="Barlow S.B."/>
            <person name="Starkenburg S.R."/>
            <person name="Cattolico R.A."/>
        </authorList>
    </citation>
    <scope>NUCLEOTIDE SEQUENCE</scope>
    <source>
        <strain evidence="6">CCMP291</strain>
    </source>
</reference>
<dbReference type="EMBL" id="JWZX01003171">
    <property type="protein sequence ID" value="KOO23655.1"/>
    <property type="molecule type" value="Genomic_DNA"/>
</dbReference>
<evidence type="ECO:0000313" key="6">
    <source>
        <dbReference type="Proteomes" id="UP000037460"/>
    </source>
</evidence>
<keyword evidence="3" id="KW-0677">Repeat</keyword>
<proteinExistence type="predicted"/>
<dbReference type="OrthoDB" id="120976at2759"/>
<organism evidence="5 6">
    <name type="scientific">Chrysochromulina tobinii</name>
    <dbReference type="NCBI Taxonomy" id="1460289"/>
    <lineage>
        <taxon>Eukaryota</taxon>
        <taxon>Haptista</taxon>
        <taxon>Haptophyta</taxon>
        <taxon>Prymnesiophyceae</taxon>
        <taxon>Prymnesiales</taxon>
        <taxon>Chrysochromulinaceae</taxon>
        <taxon>Chrysochromulina</taxon>
    </lineage>
</organism>
<dbReference type="PANTHER" id="PTHR24113">
    <property type="entry name" value="RAN GTPASE-ACTIVATING PROTEIN 1"/>
    <property type="match status" value="1"/>
</dbReference>
<name>A0A0M0JAZ3_9EUKA</name>
<gene>
    <name evidence="5" type="ORF">Ctob_002720</name>
</gene>
<dbReference type="InterPro" id="IPR032675">
    <property type="entry name" value="LRR_dom_sf"/>
</dbReference>
<accession>A0A0M0JAZ3</accession>
<dbReference type="SUPFAM" id="SSF52047">
    <property type="entry name" value="RNI-like"/>
    <property type="match status" value="1"/>
</dbReference>
<evidence type="ECO:0000256" key="1">
    <source>
        <dbReference type="ARBA" id="ARBA00022468"/>
    </source>
</evidence>
<dbReference type="SMART" id="SM00368">
    <property type="entry name" value="LRR_RI"/>
    <property type="match status" value="2"/>
</dbReference>
<keyword evidence="1" id="KW-0343">GTPase activation</keyword>
<sequence>MLEALDEQTLPPYFEEQYIRASLETALTAAVQASLPVPTAERLGFIGSHLKAQADGRAPPTAAAPSTATRPSAGELNELAAALSKVLNDARHAPGWPLRAVANALLGTDGRCEEEDDDLLLAVPLPKPPLKLNRTETRNFARELAAAIIESTSASESSASNGLDATASEPSATTWTTIEAVVPDGCVPGEEFTVEWEGSELIVMVPEDGYAGMLLEIDVGPSSGLGVPETYEEVDEIGFSEIRFDEIPADSTSGFSEIRFSESVPEDSTGAADKSTSTAAASEATRGHALSRSFTLNERYSIPHPLKRSYTTAALSQVDRYFAVESLLETVESGAISPISGRWLVNLRRSGGRIERRQDLPPEAFLGAPTLRRLATALGADFGLLFVILSYKWLATWHCDPDRFHLDAVADVAQTYLLPNFEAERSLISRSPLTAAFEGAGLTEPPDFGLFWDFASLFQPPRTLPEELLFVRGLRDSTDLCDPADAAVVSRVYRTFFGAVSVSATSLSFSTLAWTAAEATALSAALPHFTALTSLDVAHNPIGPEGAVALATALEELPRLRSLDLSETGMGAVGVEAIARALETTPSLTELNLSMCVDDANLADGP</sequence>
<evidence type="ECO:0000256" key="3">
    <source>
        <dbReference type="ARBA" id="ARBA00022737"/>
    </source>
</evidence>
<dbReference type="GO" id="GO:0048471">
    <property type="term" value="C:perinuclear region of cytoplasm"/>
    <property type="evidence" value="ECO:0007669"/>
    <property type="project" value="TreeGrafter"/>
</dbReference>
<dbReference type="GO" id="GO:0005096">
    <property type="term" value="F:GTPase activator activity"/>
    <property type="evidence" value="ECO:0007669"/>
    <property type="project" value="UniProtKB-KW"/>
</dbReference>
<dbReference type="AlphaFoldDB" id="A0A0M0JAZ3"/>
<feature type="region of interest" description="Disordered" evidence="4">
    <location>
        <begin position="151"/>
        <end position="170"/>
    </location>
</feature>
<evidence type="ECO:0000313" key="5">
    <source>
        <dbReference type="EMBL" id="KOO23655.1"/>
    </source>
</evidence>
<keyword evidence="2" id="KW-0433">Leucine-rich repeat</keyword>
<protein>
    <submittedName>
        <fullName evidence="5">Uncharacterized protein</fullName>
    </submittedName>
</protein>